<evidence type="ECO:0000313" key="2">
    <source>
        <dbReference type="EMBL" id="KCV81989.1"/>
    </source>
</evidence>
<organism evidence="2 3">
    <name type="scientific">Actibacterium atlanticum</name>
    <dbReference type="NCBI Taxonomy" id="1461693"/>
    <lineage>
        <taxon>Bacteria</taxon>
        <taxon>Pseudomonadati</taxon>
        <taxon>Pseudomonadota</taxon>
        <taxon>Alphaproteobacteria</taxon>
        <taxon>Rhodobacterales</taxon>
        <taxon>Roseobacteraceae</taxon>
        <taxon>Actibacterium</taxon>
    </lineage>
</organism>
<dbReference type="AlphaFoldDB" id="A0A058ZK42"/>
<dbReference type="EMBL" id="AQQY01000005">
    <property type="protein sequence ID" value="KCV81989.1"/>
    <property type="molecule type" value="Genomic_DNA"/>
</dbReference>
<dbReference type="PROSITE" id="PS51186">
    <property type="entry name" value="GNAT"/>
    <property type="match status" value="1"/>
</dbReference>
<dbReference type="InterPro" id="IPR000182">
    <property type="entry name" value="GNAT_dom"/>
</dbReference>
<comment type="caution">
    <text evidence="2">The sequence shown here is derived from an EMBL/GenBank/DDBJ whole genome shotgun (WGS) entry which is preliminary data.</text>
</comment>
<dbReference type="Proteomes" id="UP000024836">
    <property type="component" value="Unassembled WGS sequence"/>
</dbReference>
<name>A0A058ZK42_9RHOB</name>
<dbReference type="STRING" id="1461693.ATO10_09088"/>
<keyword evidence="3" id="KW-1185">Reference proteome</keyword>
<accession>A0A058ZK42</accession>
<dbReference type="CDD" id="cd04301">
    <property type="entry name" value="NAT_SF"/>
    <property type="match status" value="1"/>
</dbReference>
<dbReference type="Pfam" id="PF00583">
    <property type="entry name" value="Acetyltransf_1"/>
    <property type="match status" value="1"/>
</dbReference>
<dbReference type="InterPro" id="IPR016181">
    <property type="entry name" value="Acyl_CoA_acyltransferase"/>
</dbReference>
<gene>
    <name evidence="2" type="ORF">ATO10_09088</name>
</gene>
<dbReference type="GO" id="GO:0016747">
    <property type="term" value="F:acyltransferase activity, transferring groups other than amino-acyl groups"/>
    <property type="evidence" value="ECO:0007669"/>
    <property type="project" value="InterPro"/>
</dbReference>
<sequence length="151" mass="16429">MRFCGQPSNEVISDYVDAIDWRHAVLIGQFDGAQLVGVAELFPTLPRWARCAELAVSVSRDWRGKGLGAALTEAALTHAQDHRIRRVTLLISPENQAMLAVAEHQGARLLPVADMVVARLRLRAVPNPVLQGIKAIVAMALPPWGRAARAV</sequence>
<evidence type="ECO:0000313" key="3">
    <source>
        <dbReference type="Proteomes" id="UP000024836"/>
    </source>
</evidence>
<protein>
    <submittedName>
        <fullName evidence="2">GCN5-like N-acetyltransferase</fullName>
    </submittedName>
</protein>
<evidence type="ECO:0000259" key="1">
    <source>
        <dbReference type="PROSITE" id="PS51186"/>
    </source>
</evidence>
<dbReference type="eggNOG" id="COG0456">
    <property type="taxonomic scope" value="Bacteria"/>
</dbReference>
<feature type="domain" description="N-acetyltransferase" evidence="1">
    <location>
        <begin position="1"/>
        <end position="123"/>
    </location>
</feature>
<proteinExistence type="predicted"/>
<dbReference type="SUPFAM" id="SSF55729">
    <property type="entry name" value="Acyl-CoA N-acyltransferases (Nat)"/>
    <property type="match status" value="1"/>
</dbReference>
<keyword evidence="2" id="KW-0808">Transferase</keyword>
<reference evidence="2 3" key="1">
    <citation type="submission" date="2013-04" db="EMBL/GenBank/DDBJ databases">
        <title>Shimia sp. 22II-S11-Z10 Genome Sequencing.</title>
        <authorList>
            <person name="Lai Q."/>
            <person name="Li G."/>
            <person name="Shao Z."/>
        </authorList>
    </citation>
    <scope>NUCLEOTIDE SEQUENCE [LARGE SCALE GENOMIC DNA]</scope>
    <source>
        <strain evidence="3">22II-S11-Z10</strain>
    </source>
</reference>
<dbReference type="Gene3D" id="3.40.630.30">
    <property type="match status" value="1"/>
</dbReference>